<dbReference type="Proteomes" id="UP000677875">
    <property type="component" value="Unassembled WGS sequence"/>
</dbReference>
<proteinExistence type="predicted"/>
<keyword evidence="3" id="KW-1185">Reference proteome</keyword>
<protein>
    <submittedName>
        <fullName evidence="2">Uncharacterized protein</fullName>
    </submittedName>
</protein>
<feature type="region of interest" description="Disordered" evidence="1">
    <location>
        <begin position="24"/>
        <end position="72"/>
    </location>
</feature>
<feature type="compositionally biased region" description="Pro residues" evidence="1">
    <location>
        <begin position="37"/>
        <end position="55"/>
    </location>
</feature>
<dbReference type="RefSeq" id="WP_210871302.1">
    <property type="nucleotide sequence ID" value="NZ_JAGPNL010000002.1"/>
</dbReference>
<dbReference type="AlphaFoldDB" id="A0A940XM09"/>
<feature type="compositionally biased region" description="Low complexity" evidence="1">
    <location>
        <begin position="56"/>
        <end position="72"/>
    </location>
</feature>
<evidence type="ECO:0000313" key="3">
    <source>
        <dbReference type="Proteomes" id="UP000677875"/>
    </source>
</evidence>
<accession>A0A940XM09</accession>
<reference evidence="2" key="1">
    <citation type="submission" date="2021-04" db="EMBL/GenBank/DDBJ databases">
        <title>Genome seq and assembly of Streptomyces sp. RG38.</title>
        <authorList>
            <person name="Chhetri G."/>
        </authorList>
    </citation>
    <scope>NUCLEOTIDE SEQUENCE</scope>
    <source>
        <strain evidence="2">RG38</strain>
    </source>
</reference>
<sequence>MRQEYEALPARWLMVPAGLEIELDPPGGACRRCGGPRPAPAASPPPPRGGTPGRPPGRAVPVREPAAPEGRR</sequence>
<gene>
    <name evidence="2" type="ORF">J5Y05_11885</name>
</gene>
<comment type="caution">
    <text evidence="2">The sequence shown here is derived from an EMBL/GenBank/DDBJ whole genome shotgun (WGS) entry which is preliminary data.</text>
</comment>
<evidence type="ECO:0000256" key="1">
    <source>
        <dbReference type="SAM" id="MobiDB-lite"/>
    </source>
</evidence>
<name>A0A940XM09_9ACTN</name>
<dbReference type="EMBL" id="JAGPNL010000002">
    <property type="protein sequence ID" value="MBQ0827210.1"/>
    <property type="molecule type" value="Genomic_DNA"/>
</dbReference>
<evidence type="ECO:0000313" key="2">
    <source>
        <dbReference type="EMBL" id="MBQ0827210.1"/>
    </source>
</evidence>
<feature type="compositionally biased region" description="Low complexity" evidence="1">
    <location>
        <begin position="25"/>
        <end position="36"/>
    </location>
</feature>
<organism evidence="2 3">
    <name type="scientific">Streptomyces tagetis</name>
    <dbReference type="NCBI Taxonomy" id="2820809"/>
    <lineage>
        <taxon>Bacteria</taxon>
        <taxon>Bacillati</taxon>
        <taxon>Actinomycetota</taxon>
        <taxon>Actinomycetes</taxon>
        <taxon>Kitasatosporales</taxon>
        <taxon>Streptomycetaceae</taxon>
        <taxon>Streptomyces</taxon>
    </lineage>
</organism>